<keyword evidence="7" id="KW-1133">Transmembrane helix</keyword>
<dbReference type="Proteomes" id="UP000011717">
    <property type="component" value="Unassembled WGS sequence"/>
</dbReference>
<evidence type="ECO:0000256" key="2">
    <source>
        <dbReference type="ARBA" id="ARBA00022448"/>
    </source>
</evidence>
<evidence type="ECO:0000259" key="10">
    <source>
        <dbReference type="Pfam" id="PF11356"/>
    </source>
</evidence>
<evidence type="ECO:0000256" key="3">
    <source>
        <dbReference type="ARBA" id="ARBA00022475"/>
    </source>
</evidence>
<keyword evidence="12" id="KW-1185">Reference proteome</keyword>
<evidence type="ECO:0000256" key="1">
    <source>
        <dbReference type="ARBA" id="ARBA00004533"/>
    </source>
</evidence>
<comment type="subcellular location">
    <subcellularLocation>
        <location evidence="1">Cell inner membrane</location>
    </subcellularLocation>
</comment>
<gene>
    <name evidence="11" type="ORF">C725_1695</name>
</gene>
<accession>M2U4Y8</accession>
<organism evidence="11 12">
    <name type="scientific">Pacificimonas flava</name>
    <dbReference type="NCBI Taxonomy" id="1234595"/>
    <lineage>
        <taxon>Bacteria</taxon>
        <taxon>Pseudomonadati</taxon>
        <taxon>Pseudomonadota</taxon>
        <taxon>Alphaproteobacteria</taxon>
        <taxon>Sphingomonadales</taxon>
        <taxon>Sphingosinicellaceae</taxon>
        <taxon>Pacificimonas</taxon>
    </lineage>
</organism>
<dbReference type="GO" id="GO:0005886">
    <property type="term" value="C:plasma membrane"/>
    <property type="evidence" value="ECO:0007669"/>
    <property type="project" value="UniProtKB-SubCell"/>
</dbReference>
<comment type="caution">
    <text evidence="11">The sequence shown here is derived from an EMBL/GenBank/DDBJ whole genome shotgun (WGS) entry which is preliminary data.</text>
</comment>
<sequence>MRTMYGALEIALMALAAYALAALIWASIVPIGVFGDWKGSAVLPPPPRQDFAGLDPLFGFQTSGGPMVVSDSGLELFGLRMDRASGRGSAILATEGEPQQSFDVGEEVAPGVILQAVEADHVVLSRGGAEEVIFLDQSEPATRVASGGSDGVSSPQREEIGADAPGGQGGSAAADLSAAVRFARRAPGEAGVEMQPGGDGNLFRRSGLQGGDVLISIDGNPMNDPGAASTALENLNSDQSVSLIIERQGSRIPVTVRVP</sequence>
<dbReference type="SUPFAM" id="SSF50156">
    <property type="entry name" value="PDZ domain-like"/>
    <property type="match status" value="1"/>
</dbReference>
<feature type="region of interest" description="Disordered" evidence="9">
    <location>
        <begin position="140"/>
        <end position="172"/>
    </location>
</feature>
<dbReference type="EMBL" id="AMRV01000004">
    <property type="protein sequence ID" value="EMD83097.1"/>
    <property type="molecule type" value="Genomic_DNA"/>
</dbReference>
<dbReference type="Gene3D" id="2.30.30.830">
    <property type="match status" value="1"/>
</dbReference>
<keyword evidence="4" id="KW-0997">Cell inner membrane</keyword>
<evidence type="ECO:0000256" key="7">
    <source>
        <dbReference type="ARBA" id="ARBA00022989"/>
    </source>
</evidence>
<dbReference type="InterPro" id="IPR036034">
    <property type="entry name" value="PDZ_sf"/>
</dbReference>
<keyword evidence="6" id="KW-0653">Protein transport</keyword>
<evidence type="ECO:0000313" key="12">
    <source>
        <dbReference type="Proteomes" id="UP000011717"/>
    </source>
</evidence>
<dbReference type="Pfam" id="PF11356">
    <property type="entry name" value="T2SSC"/>
    <property type="match status" value="1"/>
</dbReference>
<evidence type="ECO:0000256" key="6">
    <source>
        <dbReference type="ARBA" id="ARBA00022927"/>
    </source>
</evidence>
<name>M2U4Y8_9SPHN</name>
<dbReference type="AlphaFoldDB" id="M2U4Y8"/>
<evidence type="ECO:0000256" key="8">
    <source>
        <dbReference type="ARBA" id="ARBA00023136"/>
    </source>
</evidence>
<dbReference type="InterPro" id="IPR024961">
    <property type="entry name" value="T2SS_GspC_N"/>
</dbReference>
<dbReference type="Gene3D" id="2.30.42.10">
    <property type="match status" value="1"/>
</dbReference>
<proteinExistence type="predicted"/>
<keyword evidence="5" id="KW-0812">Transmembrane</keyword>
<evidence type="ECO:0000313" key="11">
    <source>
        <dbReference type="EMBL" id="EMD83097.1"/>
    </source>
</evidence>
<dbReference type="GO" id="GO:0015031">
    <property type="term" value="P:protein transport"/>
    <property type="evidence" value="ECO:0007669"/>
    <property type="project" value="UniProtKB-KW"/>
</dbReference>
<keyword evidence="2" id="KW-0813">Transport</keyword>
<reference evidence="11 12" key="1">
    <citation type="journal article" date="2013" name="Genome Announc.">
        <title>Draft Genome Sequence of Strain JLT2015T, Belonging to the Family Sphingomonadaceae of the Alphaproteobacteria.</title>
        <authorList>
            <person name="Tang K."/>
            <person name="Liu K."/>
            <person name="Li S."/>
            <person name="Jiao N."/>
        </authorList>
    </citation>
    <scope>NUCLEOTIDE SEQUENCE [LARGE SCALE GENOMIC DNA]</scope>
    <source>
        <strain evidence="11 12">JLT2015</strain>
    </source>
</reference>
<evidence type="ECO:0000256" key="9">
    <source>
        <dbReference type="SAM" id="MobiDB-lite"/>
    </source>
</evidence>
<evidence type="ECO:0000256" key="5">
    <source>
        <dbReference type="ARBA" id="ARBA00022692"/>
    </source>
</evidence>
<protein>
    <submittedName>
        <fullName evidence="11">General secretion pathway protein C</fullName>
    </submittedName>
</protein>
<keyword evidence="8" id="KW-0472">Membrane</keyword>
<evidence type="ECO:0000256" key="4">
    <source>
        <dbReference type="ARBA" id="ARBA00022519"/>
    </source>
</evidence>
<keyword evidence="3" id="KW-1003">Cell membrane</keyword>
<feature type="domain" description="Type II secretion system protein GspC N-terminal" evidence="10">
    <location>
        <begin position="71"/>
        <end position="135"/>
    </location>
</feature>